<feature type="compositionally biased region" description="Basic and acidic residues" evidence="1">
    <location>
        <begin position="1"/>
        <end position="10"/>
    </location>
</feature>
<evidence type="ECO:0000313" key="3">
    <source>
        <dbReference type="Proteomes" id="UP000664132"/>
    </source>
</evidence>
<comment type="caution">
    <text evidence="2">The sequence shown here is derived from an EMBL/GenBank/DDBJ whole genome shotgun (WGS) entry which is preliminary data.</text>
</comment>
<evidence type="ECO:0000313" key="2">
    <source>
        <dbReference type="EMBL" id="KAG4412106.1"/>
    </source>
</evidence>
<sequence length="318" mass="37200">MLPHESDKRLRPYYPSRNHGLYQRSSPPSRFTDVNRHTIQYLSDSERVKYEAYLMNSLATFLSPPSPRSQKPSIAPSRHLKALAEPLPPTFLRLPLEIRHQIYSYTDSPFTPRVVHVWLISDHPRNSPNYKLYFKAIYKVAFTNYYDDGSAHSQVYVNPKLDVVVLELPVDVKRYPRIQQALLVDDVKVQNDWSNETHTLYRYSSFLWAHTDEWVVEEGGDPDDGWGYETRYNAYLVVVPKIKESVEEWEGTIEMRGLDTKREYECRRVGSVVLPPHVVRDVVPLPGDCERYLRRLVRALEGDPRVLQRPLGETLNRF</sequence>
<protein>
    <submittedName>
        <fullName evidence="2">Uncharacterized protein</fullName>
    </submittedName>
</protein>
<dbReference type="Proteomes" id="UP000664132">
    <property type="component" value="Unassembled WGS sequence"/>
</dbReference>
<reference evidence="2" key="1">
    <citation type="submission" date="2021-02" db="EMBL/GenBank/DDBJ databases">
        <title>Genome sequence Cadophora malorum strain M34.</title>
        <authorList>
            <person name="Stefanovic E."/>
            <person name="Vu D."/>
            <person name="Scully C."/>
            <person name="Dijksterhuis J."/>
            <person name="Roader J."/>
            <person name="Houbraken J."/>
        </authorList>
    </citation>
    <scope>NUCLEOTIDE SEQUENCE</scope>
    <source>
        <strain evidence="2">M34</strain>
    </source>
</reference>
<dbReference type="OrthoDB" id="3540241at2759"/>
<proteinExistence type="predicted"/>
<name>A0A8H7VZ70_9HELO</name>
<dbReference type="EMBL" id="JAFJYH010000409">
    <property type="protein sequence ID" value="KAG4412106.1"/>
    <property type="molecule type" value="Genomic_DNA"/>
</dbReference>
<evidence type="ECO:0000256" key="1">
    <source>
        <dbReference type="SAM" id="MobiDB-lite"/>
    </source>
</evidence>
<keyword evidence="3" id="KW-1185">Reference proteome</keyword>
<feature type="region of interest" description="Disordered" evidence="1">
    <location>
        <begin position="1"/>
        <end position="31"/>
    </location>
</feature>
<accession>A0A8H7VZ70</accession>
<dbReference type="AlphaFoldDB" id="A0A8H7VZ70"/>
<organism evidence="2 3">
    <name type="scientific">Cadophora malorum</name>
    <dbReference type="NCBI Taxonomy" id="108018"/>
    <lineage>
        <taxon>Eukaryota</taxon>
        <taxon>Fungi</taxon>
        <taxon>Dikarya</taxon>
        <taxon>Ascomycota</taxon>
        <taxon>Pezizomycotina</taxon>
        <taxon>Leotiomycetes</taxon>
        <taxon>Helotiales</taxon>
        <taxon>Ploettnerulaceae</taxon>
        <taxon>Cadophora</taxon>
    </lineage>
</organism>
<gene>
    <name evidence="2" type="ORF">IFR04_014755</name>
</gene>